<gene>
    <name evidence="2" type="ORF">IV203_036486</name>
</gene>
<evidence type="ECO:0000313" key="2">
    <source>
        <dbReference type="EMBL" id="KAG7361386.1"/>
    </source>
</evidence>
<proteinExistence type="predicted"/>
<reference evidence="2" key="1">
    <citation type="journal article" date="2021" name="Sci. Rep.">
        <title>Diploid genomic architecture of Nitzschia inconspicua, an elite biomass production diatom.</title>
        <authorList>
            <person name="Oliver A."/>
            <person name="Podell S."/>
            <person name="Pinowska A."/>
            <person name="Traller J.C."/>
            <person name="Smith S.R."/>
            <person name="McClure R."/>
            <person name="Beliaev A."/>
            <person name="Bohutskyi P."/>
            <person name="Hill E.A."/>
            <person name="Rabines A."/>
            <person name="Zheng H."/>
            <person name="Allen L.Z."/>
            <person name="Kuo A."/>
            <person name="Grigoriev I.V."/>
            <person name="Allen A.E."/>
            <person name="Hazlebeck D."/>
            <person name="Allen E.E."/>
        </authorList>
    </citation>
    <scope>NUCLEOTIDE SEQUENCE</scope>
    <source>
        <strain evidence="2">Hildebrandi</strain>
    </source>
</reference>
<dbReference type="Proteomes" id="UP000693970">
    <property type="component" value="Unassembled WGS sequence"/>
</dbReference>
<dbReference type="OrthoDB" id="2015991at2759"/>
<dbReference type="PANTHER" id="PTHR31485:SF7">
    <property type="entry name" value="PEPTIDYL SERINE ALPHA-GALACTOSYLTRANSFERASE"/>
    <property type="match status" value="1"/>
</dbReference>
<evidence type="ECO:0000256" key="1">
    <source>
        <dbReference type="SAM" id="Phobius"/>
    </source>
</evidence>
<keyword evidence="1" id="KW-1133">Transmembrane helix</keyword>
<dbReference type="EMBL" id="JAGRRH010000013">
    <property type="protein sequence ID" value="KAG7361386.1"/>
    <property type="molecule type" value="Genomic_DNA"/>
</dbReference>
<accession>A0A9K3LI47</accession>
<dbReference type="GO" id="GO:0016757">
    <property type="term" value="F:glycosyltransferase activity"/>
    <property type="evidence" value="ECO:0007669"/>
    <property type="project" value="InterPro"/>
</dbReference>
<organism evidence="2 3">
    <name type="scientific">Nitzschia inconspicua</name>
    <dbReference type="NCBI Taxonomy" id="303405"/>
    <lineage>
        <taxon>Eukaryota</taxon>
        <taxon>Sar</taxon>
        <taxon>Stramenopiles</taxon>
        <taxon>Ochrophyta</taxon>
        <taxon>Bacillariophyta</taxon>
        <taxon>Bacillariophyceae</taxon>
        <taxon>Bacillariophycidae</taxon>
        <taxon>Bacillariales</taxon>
        <taxon>Bacillariaceae</taxon>
        <taxon>Nitzschia</taxon>
    </lineage>
</organism>
<dbReference type="InterPro" id="IPR044845">
    <property type="entry name" value="HPAT/SRGT1-like"/>
</dbReference>
<dbReference type="AlphaFoldDB" id="A0A9K3LI47"/>
<evidence type="ECO:0000313" key="3">
    <source>
        <dbReference type="Proteomes" id="UP000693970"/>
    </source>
</evidence>
<comment type="caution">
    <text evidence="2">The sequence shown here is derived from an EMBL/GenBank/DDBJ whole genome shotgun (WGS) entry which is preliminary data.</text>
</comment>
<reference evidence="2" key="2">
    <citation type="submission" date="2021-04" db="EMBL/GenBank/DDBJ databases">
        <authorList>
            <person name="Podell S."/>
        </authorList>
    </citation>
    <scope>NUCLEOTIDE SEQUENCE</scope>
    <source>
        <strain evidence="2">Hildebrandi</strain>
    </source>
</reference>
<sequence>MIPSQHRPLTSLRPTLQNHHSAAAVRIPFGARGFLLASVILASFISVLVSWSFHHAQSTITSSSTTGQRKEKRLVLGIPTTTTTKTGTTLFDFRPNINMTDEEDDSVVFHFIVSSECSSYQLWETLTSFHAAEAVHQCGRFTWIISGCLPNDQLHQGVGKSGANSDLLTPQVIQQHVDRHFPPHVEIPADCSRLLPALHFTPDYSDMSVYGGPYADGKTTRYFVKKDGSKQRSTFGNRYVFNNKPNGLLHWAEANNDDSIDDVIVLIDPDFLFLTKFHLARPDVTVVGRKDAIRYDRDVVFPGQPAAASYGLGAQWLDFDLVKICGPDSHCANTTRSDVHNHFSAGPPYIIHRKDVLPLAKKWASLVPGTYDEYPLLYAEMYAYSMAAAHLQLKHNLVNNLFTGCMVGWPNPDRWSKNGDKSMEAIERAAVRESADSYRTSLGRDLAVVVAVQEKGGDNIVGERFDELYKSGPGSCFQGSLYPPPMLHYCQRYFIKATREMRDSHANVTYRFFAKRRMDHKAVLTCDNDEDTGDSKNSIRGLFVPFASEKEYEKMAGGNVDWNTLAVCAITRALNFAKLTGCSM</sequence>
<keyword evidence="1" id="KW-0472">Membrane</keyword>
<name>A0A9K3LI47_9STRA</name>
<keyword evidence="3" id="KW-1185">Reference proteome</keyword>
<protein>
    <submittedName>
        <fullName evidence="2">Uncharacterized protein</fullName>
    </submittedName>
</protein>
<dbReference type="PANTHER" id="PTHR31485">
    <property type="entry name" value="PEPTIDYL SERINE ALPHA-GALACTOSYLTRANSFERASE"/>
    <property type="match status" value="1"/>
</dbReference>
<feature type="transmembrane region" description="Helical" evidence="1">
    <location>
        <begin position="34"/>
        <end position="53"/>
    </location>
</feature>
<keyword evidence="1" id="KW-0812">Transmembrane</keyword>